<dbReference type="NCBIfam" id="NF040594">
    <property type="entry name" value="CPBP_fam_mrtC"/>
    <property type="match status" value="1"/>
</dbReference>
<evidence type="ECO:0000313" key="5">
    <source>
        <dbReference type="Proteomes" id="UP000034883"/>
    </source>
</evidence>
<feature type="compositionally biased region" description="Basic and acidic residues" evidence="1">
    <location>
        <begin position="166"/>
        <end position="194"/>
    </location>
</feature>
<evidence type="ECO:0000256" key="2">
    <source>
        <dbReference type="SAM" id="Phobius"/>
    </source>
</evidence>
<gene>
    <name evidence="4" type="ORF">DB32_003331</name>
</gene>
<evidence type="ECO:0000259" key="3">
    <source>
        <dbReference type="Pfam" id="PF02517"/>
    </source>
</evidence>
<feature type="transmembrane region" description="Helical" evidence="2">
    <location>
        <begin position="367"/>
        <end position="386"/>
    </location>
</feature>
<accession>A0A0F6YIU8</accession>
<keyword evidence="5" id="KW-1185">Reference proteome</keyword>
<evidence type="ECO:0000313" key="4">
    <source>
        <dbReference type="EMBL" id="AKF06182.1"/>
    </source>
</evidence>
<organism evidence="4 5">
    <name type="scientific">Sandaracinus amylolyticus</name>
    <dbReference type="NCBI Taxonomy" id="927083"/>
    <lineage>
        <taxon>Bacteria</taxon>
        <taxon>Pseudomonadati</taxon>
        <taxon>Myxococcota</taxon>
        <taxon>Polyangia</taxon>
        <taxon>Polyangiales</taxon>
        <taxon>Sandaracinaceae</taxon>
        <taxon>Sandaracinus</taxon>
    </lineage>
</organism>
<sequence length="477" mass="52789">MGGLGQEALHETVETRHRRVVDADDDVAHLPVSIDHDHHRDRAHAVPRERAAHVARHGVAHRVLREMPAQRAFGLARDPQHRQARRVMTTVHVVERRHDRATRPAPGRPEVEDDHAPAQILQRHSVTAAQALRRDRRSRLAEAERADAAAARPDALGRRGHRARGGHRDRTARSEDDERTAEDGDGVRPEARVIDHRGRLYHGRARGRPTMIERVEAMRTDGDERRKRHEVLREAALVYALVCVLTFALGALRALAPLRDVAHLGIAALFLVVPLWAARREHGGARRLGIDLAGLLEAPPDERPTRSAGPFGLFDLARAVRDAAPSGLRELGAALLVALVVFPPFVVGFYLWNQPSRGFVWSPPPDLASFALTQIVLVGLPEEALFRGYVQTRLHDAFPPRTTILGARVHVGVIVAQAALFALVHLATEPYAQKLAVFFPGLLFGWMRAWRGGIGAAILFHAMSNVLAEILVRGWLG</sequence>
<feature type="transmembrane region" description="Helical" evidence="2">
    <location>
        <begin position="235"/>
        <end position="255"/>
    </location>
</feature>
<keyword evidence="2" id="KW-0472">Membrane</keyword>
<feature type="transmembrane region" description="Helical" evidence="2">
    <location>
        <begin position="331"/>
        <end position="352"/>
    </location>
</feature>
<feature type="compositionally biased region" description="Basic and acidic residues" evidence="1">
    <location>
        <begin position="93"/>
        <end position="102"/>
    </location>
</feature>
<dbReference type="Proteomes" id="UP000034883">
    <property type="component" value="Chromosome"/>
</dbReference>
<name>A0A0F6YIU8_9BACT</name>
<dbReference type="NCBIfam" id="NF040914">
    <property type="entry name" value="Mrt_core"/>
    <property type="match status" value="1"/>
</dbReference>
<dbReference type="STRING" id="927083.DB32_003331"/>
<dbReference type="AlphaFoldDB" id="A0A0F6YIU8"/>
<dbReference type="InterPro" id="IPR003675">
    <property type="entry name" value="Rce1/LyrA-like_dom"/>
</dbReference>
<feature type="domain" description="CAAX prenyl protease 2/Lysostaphin resistance protein A-like" evidence="3">
    <location>
        <begin position="367"/>
        <end position="466"/>
    </location>
</feature>
<dbReference type="EMBL" id="CP011125">
    <property type="protein sequence ID" value="AKF06182.1"/>
    <property type="molecule type" value="Genomic_DNA"/>
</dbReference>
<feature type="transmembrane region" description="Helical" evidence="2">
    <location>
        <begin position="407"/>
        <end position="428"/>
    </location>
</feature>
<proteinExistence type="predicted"/>
<feature type="compositionally biased region" description="Basic and acidic residues" evidence="1">
    <location>
        <begin position="138"/>
        <end position="147"/>
    </location>
</feature>
<dbReference type="GO" id="GO:0004175">
    <property type="term" value="F:endopeptidase activity"/>
    <property type="evidence" value="ECO:0007669"/>
    <property type="project" value="UniProtKB-ARBA"/>
</dbReference>
<protein>
    <submittedName>
        <fullName evidence="4">Abortive infection protein</fullName>
    </submittedName>
</protein>
<feature type="transmembrane region" description="Helical" evidence="2">
    <location>
        <begin position="448"/>
        <end position="472"/>
    </location>
</feature>
<feature type="region of interest" description="Disordered" evidence="1">
    <location>
        <begin position="93"/>
        <end position="194"/>
    </location>
</feature>
<dbReference type="Pfam" id="PF02517">
    <property type="entry name" value="Rce1-like"/>
    <property type="match status" value="1"/>
</dbReference>
<dbReference type="GO" id="GO:0080120">
    <property type="term" value="P:CAAX-box protein maturation"/>
    <property type="evidence" value="ECO:0007669"/>
    <property type="project" value="UniProtKB-ARBA"/>
</dbReference>
<keyword evidence="2" id="KW-0812">Transmembrane</keyword>
<evidence type="ECO:0000256" key="1">
    <source>
        <dbReference type="SAM" id="MobiDB-lite"/>
    </source>
</evidence>
<keyword evidence="2" id="KW-1133">Transmembrane helix</keyword>
<reference evidence="4 5" key="1">
    <citation type="submission" date="2015-03" db="EMBL/GenBank/DDBJ databases">
        <title>Genome assembly of Sandaracinus amylolyticus DSM 53668.</title>
        <authorList>
            <person name="Sharma G."/>
            <person name="Subramanian S."/>
        </authorList>
    </citation>
    <scope>NUCLEOTIDE SEQUENCE [LARGE SCALE GENOMIC DNA]</scope>
    <source>
        <strain evidence="4 5">DSM 53668</strain>
    </source>
</reference>
<dbReference type="KEGG" id="samy:DB32_003331"/>
<feature type="transmembrane region" description="Helical" evidence="2">
    <location>
        <begin position="261"/>
        <end position="278"/>
    </location>
</feature>